<proteinExistence type="predicted"/>
<reference evidence="3" key="2">
    <citation type="journal article" date="2021" name="PeerJ">
        <title>Extensive microbial diversity within the chicken gut microbiome revealed by metagenomics and culture.</title>
        <authorList>
            <person name="Gilroy R."/>
            <person name="Ravi A."/>
            <person name="Getino M."/>
            <person name="Pursley I."/>
            <person name="Horton D.L."/>
            <person name="Alikhan N.F."/>
            <person name="Baker D."/>
            <person name="Gharbi K."/>
            <person name="Hall N."/>
            <person name="Watson M."/>
            <person name="Adriaenssens E.M."/>
            <person name="Foster-Nyarko E."/>
            <person name="Jarju S."/>
            <person name="Secka A."/>
            <person name="Antonio M."/>
            <person name="Oren A."/>
            <person name="Chaudhuri R.R."/>
            <person name="La Ragione R."/>
            <person name="Hildebrand F."/>
            <person name="Pallen M.J."/>
        </authorList>
    </citation>
    <scope>NUCLEOTIDE SEQUENCE</scope>
    <source>
        <strain evidence="3">ChiGjej2B2-12916</strain>
    </source>
</reference>
<accession>A0A9D0YUM0</accession>
<gene>
    <name evidence="3" type="ORF">IAD31_08845</name>
</gene>
<evidence type="ECO:0000256" key="2">
    <source>
        <dbReference type="SAM" id="Phobius"/>
    </source>
</evidence>
<feature type="region of interest" description="Disordered" evidence="1">
    <location>
        <begin position="27"/>
        <end position="59"/>
    </location>
</feature>
<feature type="compositionally biased region" description="Basic and acidic residues" evidence="1">
    <location>
        <begin position="36"/>
        <end position="53"/>
    </location>
</feature>
<keyword evidence="2" id="KW-0812">Transmembrane</keyword>
<protein>
    <recommendedName>
        <fullName evidence="5">Gram-positive cocci surface proteins LPxTG domain-containing protein</fullName>
    </recommendedName>
</protein>
<keyword evidence="2" id="KW-0472">Membrane</keyword>
<reference evidence="3" key="1">
    <citation type="submission" date="2020-10" db="EMBL/GenBank/DDBJ databases">
        <authorList>
            <person name="Gilroy R."/>
        </authorList>
    </citation>
    <scope>NUCLEOTIDE SEQUENCE</scope>
    <source>
        <strain evidence="3">ChiGjej2B2-12916</strain>
    </source>
</reference>
<evidence type="ECO:0000313" key="3">
    <source>
        <dbReference type="EMBL" id="HIQ61681.1"/>
    </source>
</evidence>
<dbReference type="Proteomes" id="UP000886879">
    <property type="component" value="Unassembled WGS sequence"/>
</dbReference>
<name>A0A9D0YUM0_9FIRM</name>
<sequence>MADNSLTEDDQATVDAAVEKLSKAIDGLTAGGAPEATDKPNATDKPQTTEKPENNIPQTGDHAYVTFWVVLSAACASALVAVGAVSSKKRSRR</sequence>
<dbReference type="AlphaFoldDB" id="A0A9D0YUM0"/>
<evidence type="ECO:0008006" key="5">
    <source>
        <dbReference type="Google" id="ProtNLM"/>
    </source>
</evidence>
<organism evidence="3 4">
    <name type="scientific">Candidatus Enterenecus faecium</name>
    <dbReference type="NCBI Taxonomy" id="2840780"/>
    <lineage>
        <taxon>Bacteria</taxon>
        <taxon>Bacillati</taxon>
        <taxon>Bacillota</taxon>
        <taxon>Clostridia</taxon>
        <taxon>Eubacteriales</taxon>
        <taxon>Candidatus Enterenecus</taxon>
    </lineage>
</organism>
<evidence type="ECO:0000313" key="4">
    <source>
        <dbReference type="Proteomes" id="UP000886879"/>
    </source>
</evidence>
<keyword evidence="2" id="KW-1133">Transmembrane helix</keyword>
<dbReference type="EMBL" id="DVFO01000095">
    <property type="protein sequence ID" value="HIQ61681.1"/>
    <property type="molecule type" value="Genomic_DNA"/>
</dbReference>
<evidence type="ECO:0000256" key="1">
    <source>
        <dbReference type="SAM" id="MobiDB-lite"/>
    </source>
</evidence>
<dbReference type="Gene3D" id="1.20.1270.90">
    <property type="entry name" value="AF1782-like"/>
    <property type="match status" value="1"/>
</dbReference>
<comment type="caution">
    <text evidence="3">The sequence shown here is derived from an EMBL/GenBank/DDBJ whole genome shotgun (WGS) entry which is preliminary data.</text>
</comment>
<feature type="transmembrane region" description="Helical" evidence="2">
    <location>
        <begin position="65"/>
        <end position="85"/>
    </location>
</feature>